<dbReference type="InterPro" id="IPR038973">
    <property type="entry name" value="MutL/Mlh/Pms-like"/>
</dbReference>
<proteinExistence type="inferred from homology"/>
<dbReference type="CDD" id="cd16926">
    <property type="entry name" value="HATPase_MutL-MLH-PMS-like"/>
    <property type="match status" value="1"/>
</dbReference>
<name>A0A1G7QAB4_9BACT</name>
<dbReference type="Proteomes" id="UP000199355">
    <property type="component" value="Unassembled WGS sequence"/>
</dbReference>
<dbReference type="InterPro" id="IPR042121">
    <property type="entry name" value="MutL_C_regsub"/>
</dbReference>
<dbReference type="CDD" id="cd00782">
    <property type="entry name" value="MutL_Trans"/>
    <property type="match status" value="1"/>
</dbReference>
<comment type="function">
    <text evidence="5">This protein is involved in the repair of mismatches in DNA. It is required for dam-dependent methyl-directed DNA mismatch repair. May act as a 'molecular matchmaker', a protein that promotes the formation of a stable complex between two or more DNA-binding proteins in an ATP-dependent manner without itself being part of a final effector complex.</text>
</comment>
<dbReference type="SMART" id="SM00853">
    <property type="entry name" value="MutL_C"/>
    <property type="match status" value="1"/>
</dbReference>
<evidence type="ECO:0000259" key="8">
    <source>
        <dbReference type="SMART" id="SM01340"/>
    </source>
</evidence>
<dbReference type="EMBL" id="FNBX01000020">
    <property type="protein sequence ID" value="SDF95398.1"/>
    <property type="molecule type" value="Genomic_DNA"/>
</dbReference>
<dbReference type="GO" id="GO:0140664">
    <property type="term" value="F:ATP-dependent DNA damage sensor activity"/>
    <property type="evidence" value="ECO:0007669"/>
    <property type="project" value="InterPro"/>
</dbReference>
<evidence type="ECO:0000256" key="4">
    <source>
        <dbReference type="ARBA" id="ARBA00023204"/>
    </source>
</evidence>
<evidence type="ECO:0000256" key="5">
    <source>
        <dbReference type="HAMAP-Rule" id="MF_00149"/>
    </source>
</evidence>
<protein>
    <recommendedName>
        <fullName evidence="2 5">DNA mismatch repair protein MutL</fullName>
    </recommendedName>
</protein>
<comment type="similarity">
    <text evidence="1 5">Belongs to the DNA mismatch repair MutL/HexB family.</text>
</comment>
<feature type="domain" description="DNA mismatch repair protein S5" evidence="8">
    <location>
        <begin position="216"/>
        <end position="334"/>
    </location>
</feature>
<gene>
    <name evidence="5" type="primary">mutL</name>
    <name evidence="9" type="ORF">SAMN05192586_12023</name>
</gene>
<evidence type="ECO:0000256" key="3">
    <source>
        <dbReference type="ARBA" id="ARBA00022763"/>
    </source>
</evidence>
<dbReference type="PROSITE" id="PS00058">
    <property type="entry name" value="DNA_MISMATCH_REPAIR_1"/>
    <property type="match status" value="1"/>
</dbReference>
<dbReference type="Pfam" id="PF08676">
    <property type="entry name" value="MutL_C"/>
    <property type="match status" value="1"/>
</dbReference>
<accession>A0A1G7QAB4</accession>
<dbReference type="HAMAP" id="MF_00149">
    <property type="entry name" value="DNA_mis_repair"/>
    <property type="match status" value="1"/>
</dbReference>
<dbReference type="STRING" id="571438.SAMN05192586_12023"/>
<dbReference type="InterPro" id="IPR036890">
    <property type="entry name" value="HATPase_C_sf"/>
</dbReference>
<dbReference type="OrthoDB" id="9763467at2"/>
<feature type="compositionally biased region" description="Low complexity" evidence="6">
    <location>
        <begin position="408"/>
        <end position="428"/>
    </location>
</feature>
<dbReference type="InterPro" id="IPR002099">
    <property type="entry name" value="MutL/Mlh/PMS"/>
</dbReference>
<evidence type="ECO:0000313" key="9">
    <source>
        <dbReference type="EMBL" id="SDF95398.1"/>
    </source>
</evidence>
<dbReference type="RefSeq" id="WP_092154990.1">
    <property type="nucleotide sequence ID" value="NZ_FNBX01000020.1"/>
</dbReference>
<dbReference type="SUPFAM" id="SSF118116">
    <property type="entry name" value="DNA mismatch repair protein MutL"/>
    <property type="match status" value="1"/>
</dbReference>
<evidence type="ECO:0000256" key="2">
    <source>
        <dbReference type="ARBA" id="ARBA00021975"/>
    </source>
</evidence>
<dbReference type="InterPro" id="IPR020667">
    <property type="entry name" value="DNA_mismatch_repair_MutL"/>
</dbReference>
<dbReference type="GO" id="GO:0006298">
    <property type="term" value="P:mismatch repair"/>
    <property type="evidence" value="ECO:0007669"/>
    <property type="project" value="UniProtKB-UniRule"/>
</dbReference>
<dbReference type="FunFam" id="3.30.565.10:FF:000003">
    <property type="entry name" value="DNA mismatch repair endonuclease MutL"/>
    <property type="match status" value="1"/>
</dbReference>
<dbReference type="InterPro" id="IPR042120">
    <property type="entry name" value="MutL_C_dimsub"/>
</dbReference>
<keyword evidence="4 5" id="KW-0234">DNA repair</keyword>
<reference evidence="10" key="1">
    <citation type="submission" date="2016-10" db="EMBL/GenBank/DDBJ databases">
        <authorList>
            <person name="Varghese N."/>
            <person name="Submissions S."/>
        </authorList>
    </citation>
    <scope>NUCLEOTIDE SEQUENCE [LARGE SCALE GENOMIC DNA]</scope>
    <source>
        <strain evidence="10">KHC7</strain>
    </source>
</reference>
<dbReference type="GO" id="GO:0016887">
    <property type="term" value="F:ATP hydrolysis activity"/>
    <property type="evidence" value="ECO:0007669"/>
    <property type="project" value="InterPro"/>
</dbReference>
<organism evidence="9 10">
    <name type="scientific">Desulfovibrio legallii</name>
    <dbReference type="NCBI Taxonomy" id="571438"/>
    <lineage>
        <taxon>Bacteria</taxon>
        <taxon>Pseudomonadati</taxon>
        <taxon>Thermodesulfobacteriota</taxon>
        <taxon>Desulfovibrionia</taxon>
        <taxon>Desulfovibrionales</taxon>
        <taxon>Desulfovibrionaceae</taxon>
        <taxon>Desulfovibrio</taxon>
    </lineage>
</organism>
<dbReference type="Gene3D" id="3.30.230.10">
    <property type="match status" value="1"/>
</dbReference>
<dbReference type="InterPro" id="IPR014721">
    <property type="entry name" value="Ribsml_uS5_D2-typ_fold_subgr"/>
</dbReference>
<evidence type="ECO:0000256" key="6">
    <source>
        <dbReference type="SAM" id="MobiDB-lite"/>
    </source>
</evidence>
<dbReference type="Gene3D" id="3.30.1540.20">
    <property type="entry name" value="MutL, C-terminal domain, dimerisation subdomain"/>
    <property type="match status" value="1"/>
</dbReference>
<dbReference type="GO" id="GO:0005524">
    <property type="term" value="F:ATP binding"/>
    <property type="evidence" value="ECO:0007669"/>
    <property type="project" value="InterPro"/>
</dbReference>
<dbReference type="PANTHER" id="PTHR10073:SF12">
    <property type="entry name" value="DNA MISMATCH REPAIR PROTEIN MLH1"/>
    <property type="match status" value="1"/>
</dbReference>
<dbReference type="SUPFAM" id="SSF55874">
    <property type="entry name" value="ATPase domain of HSP90 chaperone/DNA topoisomerase II/histidine kinase"/>
    <property type="match status" value="1"/>
</dbReference>
<keyword evidence="3 5" id="KW-0227">DNA damage</keyword>
<feature type="domain" description="MutL C-terminal dimerisation" evidence="7">
    <location>
        <begin position="533"/>
        <end position="665"/>
    </location>
</feature>
<dbReference type="SUPFAM" id="SSF54211">
    <property type="entry name" value="Ribosomal protein S5 domain 2-like"/>
    <property type="match status" value="1"/>
</dbReference>
<keyword evidence="10" id="KW-1185">Reference proteome</keyword>
<dbReference type="Gene3D" id="3.30.565.10">
    <property type="entry name" value="Histidine kinase-like ATPase, C-terminal domain"/>
    <property type="match status" value="1"/>
</dbReference>
<dbReference type="SMART" id="SM01340">
    <property type="entry name" value="DNA_mis_repair"/>
    <property type="match status" value="1"/>
</dbReference>
<evidence type="ECO:0000259" key="7">
    <source>
        <dbReference type="SMART" id="SM00853"/>
    </source>
</evidence>
<dbReference type="Pfam" id="PF13589">
    <property type="entry name" value="HATPase_c_3"/>
    <property type="match status" value="1"/>
</dbReference>
<dbReference type="InterPro" id="IPR013507">
    <property type="entry name" value="DNA_mismatch_S5_2-like"/>
</dbReference>
<dbReference type="NCBIfam" id="TIGR00585">
    <property type="entry name" value="mutl"/>
    <property type="match status" value="1"/>
</dbReference>
<dbReference type="GO" id="GO:0032300">
    <property type="term" value="C:mismatch repair complex"/>
    <property type="evidence" value="ECO:0007669"/>
    <property type="project" value="InterPro"/>
</dbReference>
<dbReference type="InterPro" id="IPR014790">
    <property type="entry name" value="MutL_C"/>
</dbReference>
<dbReference type="AlphaFoldDB" id="A0A1G7QAB4"/>
<dbReference type="InterPro" id="IPR014762">
    <property type="entry name" value="DNA_mismatch_repair_CS"/>
</dbReference>
<dbReference type="Gene3D" id="3.30.1370.100">
    <property type="entry name" value="MutL, C-terminal domain, regulatory subdomain"/>
    <property type="match status" value="1"/>
</dbReference>
<dbReference type="PANTHER" id="PTHR10073">
    <property type="entry name" value="DNA MISMATCH REPAIR PROTEIN MLH, PMS, MUTL"/>
    <property type="match status" value="1"/>
</dbReference>
<dbReference type="InterPro" id="IPR037198">
    <property type="entry name" value="MutL_C_sf"/>
</dbReference>
<dbReference type="Pfam" id="PF01119">
    <property type="entry name" value="DNA_mis_repair"/>
    <property type="match status" value="1"/>
</dbReference>
<evidence type="ECO:0000313" key="10">
    <source>
        <dbReference type="Proteomes" id="UP000199355"/>
    </source>
</evidence>
<dbReference type="GO" id="GO:0030983">
    <property type="term" value="F:mismatched DNA binding"/>
    <property type="evidence" value="ECO:0007669"/>
    <property type="project" value="InterPro"/>
</dbReference>
<feature type="region of interest" description="Disordered" evidence="6">
    <location>
        <begin position="352"/>
        <end position="428"/>
    </location>
</feature>
<dbReference type="InterPro" id="IPR020568">
    <property type="entry name" value="Ribosomal_Su5_D2-typ_SF"/>
</dbReference>
<evidence type="ECO:0000256" key="1">
    <source>
        <dbReference type="ARBA" id="ARBA00006082"/>
    </source>
</evidence>
<sequence>MTGKFSHIRLLPPALRNQIAAGEVVERPASVVKELVENSLDAQARQIDVLLENGGQSRIRVQDDGAGIPADELELAVTRHATSKITQMEDLERIRSYGFRGEALPSIASVSRFAITSALRTPAGVQPAHCVEVEHGRLKSAAPAALHQGTVVDVRDLFSNIPARLKFLKTPGTEFKRAQDWLARLALTRPEVGFALFSGEREALRFLPGEDLPRRLARIWPRLVVEALRPFDATRHGVRAHGLAALPNVSQPRGDRILLYVNNRAVTDKRLLSAVRQAYKGRLTSRDYPQAVLFVDLDPAEVDVNVHPAKSEVRFRDESAVFSAVLHAVQGALLTSFDLAVGGWDAAAAAGTDAPASAPRNNSSDNSPDAPRPLGFWGRLDQPPLLERPRPEPEGVAPWEVRRPQPDAAAIPAPRPTETPAASPAADAAGALEAPAAPDAAAPRGGATETMPERVPHVQPIFTPTAAARATAAPEATAGPEAPQSLWADGAAPLAALAEAATAYGAAQDEAGPTPPGAAGAGREPVRVGPFVYLGQVAATYLTLRDQEGALVLVDQHAAHERVLYARLRQGGFAGTGQLLALPLELPLPPAEAERFYALRPRLEALGFSARSEAGGLRVTAVPPVLSRAEARQFLEEALAGRKDDLTALFASMSCKAAIKAGQALTDDEAAGLLRQWLQTPEREYCPHGRPCVLRWDAAALEKLFKRRQS</sequence>